<dbReference type="PANTHER" id="PTHR23184:SF9">
    <property type="entry name" value="TETRATRICOPEPTIDE REPEAT PROTEIN 14"/>
    <property type="match status" value="1"/>
</dbReference>
<dbReference type="Proteomes" id="UP000887565">
    <property type="component" value="Unplaced"/>
</dbReference>
<reference evidence="4" key="1">
    <citation type="submission" date="2022-11" db="UniProtKB">
        <authorList>
            <consortium name="WormBaseParasite"/>
        </authorList>
    </citation>
    <scope>IDENTIFICATION</scope>
</reference>
<dbReference type="SUPFAM" id="SSF48452">
    <property type="entry name" value="TPR-like"/>
    <property type="match status" value="1"/>
</dbReference>
<feature type="repeat" description="TPR" evidence="1">
    <location>
        <begin position="305"/>
        <end position="338"/>
    </location>
</feature>
<dbReference type="AlphaFoldDB" id="A0A915IJP9"/>
<dbReference type="InterPro" id="IPR019734">
    <property type="entry name" value="TPR_rpt"/>
</dbReference>
<name>A0A915IJP9_ROMCU</name>
<evidence type="ECO:0000313" key="4">
    <source>
        <dbReference type="WBParaSite" id="nRc.2.0.1.t14407-RA"/>
    </source>
</evidence>
<evidence type="ECO:0000256" key="2">
    <source>
        <dbReference type="SAM" id="MobiDB-lite"/>
    </source>
</evidence>
<sequence>MSLLHCNTLTMKCTMSYKRLSLDQGACDRNIIDQSDFDGRLKAFVSKNFLTLYNRDYKLKGLESSKPDNETDRTSKCLIEADCKQSKSRINSGSIAVEECISLGMRRDDFIKDTLIRARVHSLDVTEKTIRLTFQSMPDISLRLTVLSLSPLFLPREIFFGYFPHRTEIIVGEGIINECDLPLFFRNEDYDHDFDKCLKSERTFDNPNSIDLLCQRLGLSIFNHSTPLKGQFLMKNKNHLLNIVLLLPNSVDYSSEKRAGHLRKVQTHTLAMKSVERGVEKLRNNDSLIAMQHFNKALQIEAENVEALVARGALFANKESFDLAVQDFTAALANQPSHRNAKIYLVETLIAQSKAFQREDKWRKAKKCLDSVLELDADNAEALKLIASLKNGPGDCANDCKEVINKSRSEKVSLDPSIIEKYGVDRRTFKNPDFRSKFDEYRQKFNKKHSSYSSNGCEIIDLTHEASSSNTVGESKRTAKRKYNENVEEQNNVNLKREANSNNSIDHIYKNSLSKNNGKDEIKTDRSDNAHKAPRNESNGQWKKDLKKMEDFIHVLKTKKK</sequence>
<evidence type="ECO:0000313" key="3">
    <source>
        <dbReference type="Proteomes" id="UP000887565"/>
    </source>
</evidence>
<dbReference type="PROSITE" id="PS50005">
    <property type="entry name" value="TPR"/>
    <property type="match status" value="1"/>
</dbReference>
<protein>
    <submittedName>
        <fullName evidence="4">Uncharacterized protein</fullName>
    </submittedName>
</protein>
<dbReference type="InterPro" id="IPR011990">
    <property type="entry name" value="TPR-like_helical_dom_sf"/>
</dbReference>
<dbReference type="InterPro" id="IPR039190">
    <property type="entry name" value="TTC14"/>
</dbReference>
<keyword evidence="3" id="KW-1185">Reference proteome</keyword>
<accession>A0A915IJP9</accession>
<dbReference type="WBParaSite" id="nRc.2.0.1.t14407-RA">
    <property type="protein sequence ID" value="nRc.2.0.1.t14407-RA"/>
    <property type="gene ID" value="nRc.2.0.1.g14407"/>
</dbReference>
<evidence type="ECO:0000256" key="1">
    <source>
        <dbReference type="PROSITE-ProRule" id="PRU00339"/>
    </source>
</evidence>
<keyword evidence="1" id="KW-0802">TPR repeat</keyword>
<feature type="compositionally biased region" description="Basic and acidic residues" evidence="2">
    <location>
        <begin position="517"/>
        <end position="535"/>
    </location>
</feature>
<organism evidence="3 4">
    <name type="scientific">Romanomermis culicivorax</name>
    <name type="common">Nematode worm</name>
    <dbReference type="NCBI Taxonomy" id="13658"/>
    <lineage>
        <taxon>Eukaryota</taxon>
        <taxon>Metazoa</taxon>
        <taxon>Ecdysozoa</taxon>
        <taxon>Nematoda</taxon>
        <taxon>Enoplea</taxon>
        <taxon>Dorylaimia</taxon>
        <taxon>Mermithida</taxon>
        <taxon>Mermithoidea</taxon>
        <taxon>Mermithidae</taxon>
        <taxon>Romanomermis</taxon>
    </lineage>
</organism>
<dbReference type="PANTHER" id="PTHR23184">
    <property type="entry name" value="TETRATRICOPEPTIDE REPEAT PROTEIN 14"/>
    <property type="match status" value="1"/>
</dbReference>
<dbReference type="SMART" id="SM00028">
    <property type="entry name" value="TPR"/>
    <property type="match status" value="3"/>
</dbReference>
<feature type="compositionally biased region" description="Polar residues" evidence="2">
    <location>
        <begin position="500"/>
        <end position="516"/>
    </location>
</feature>
<feature type="compositionally biased region" description="Basic and acidic residues" evidence="2">
    <location>
        <begin position="474"/>
        <end position="485"/>
    </location>
</feature>
<dbReference type="Gene3D" id="1.25.40.10">
    <property type="entry name" value="Tetratricopeptide repeat domain"/>
    <property type="match status" value="1"/>
</dbReference>
<proteinExistence type="predicted"/>
<feature type="region of interest" description="Disordered" evidence="2">
    <location>
        <begin position="466"/>
        <end position="544"/>
    </location>
</feature>